<reference evidence="2 3" key="1">
    <citation type="journal article" date="2012" name="PLoS Pathog.">
        <title>Diverse lifestyles and strategies of plant pathogenesis encoded in the genomes of eighteen Dothideomycetes fungi.</title>
        <authorList>
            <person name="Ohm R.A."/>
            <person name="Feau N."/>
            <person name="Henrissat B."/>
            <person name="Schoch C.L."/>
            <person name="Horwitz B.A."/>
            <person name="Barry K.W."/>
            <person name="Condon B.J."/>
            <person name="Copeland A.C."/>
            <person name="Dhillon B."/>
            <person name="Glaser F."/>
            <person name="Hesse C.N."/>
            <person name="Kosti I."/>
            <person name="LaButti K."/>
            <person name="Lindquist E.A."/>
            <person name="Lucas S."/>
            <person name="Salamov A.A."/>
            <person name="Bradshaw R.E."/>
            <person name="Ciuffetti L."/>
            <person name="Hamelin R.C."/>
            <person name="Kema G.H.J."/>
            <person name="Lawrence C."/>
            <person name="Scott J.A."/>
            <person name="Spatafora J.W."/>
            <person name="Turgeon B.G."/>
            <person name="de Wit P.J.G.M."/>
            <person name="Zhong S."/>
            <person name="Goodwin S.B."/>
            <person name="Grigoriev I.V."/>
        </authorList>
    </citation>
    <scope>NUCLEOTIDE SEQUENCE [LARGE SCALE GENOMIC DNA]</scope>
    <source>
        <strain evidence="2 3">SO2202</strain>
    </source>
</reference>
<keyword evidence="3" id="KW-1185">Reference proteome</keyword>
<evidence type="ECO:0000256" key="1">
    <source>
        <dbReference type="SAM" id="MobiDB-lite"/>
    </source>
</evidence>
<dbReference type="Proteomes" id="UP000016931">
    <property type="component" value="Unassembled WGS sequence"/>
</dbReference>
<name>M3B7E9_SPHMS</name>
<dbReference type="RefSeq" id="XP_016763918.1">
    <property type="nucleotide sequence ID" value="XM_016901115.1"/>
</dbReference>
<feature type="compositionally biased region" description="Acidic residues" evidence="1">
    <location>
        <begin position="217"/>
        <end position="226"/>
    </location>
</feature>
<dbReference type="AlphaFoldDB" id="M3B7E9"/>
<dbReference type="GeneID" id="27898252"/>
<evidence type="ECO:0000313" key="2">
    <source>
        <dbReference type="EMBL" id="EMF15797.1"/>
    </source>
</evidence>
<gene>
    <name evidence="2" type="ORF">SEPMUDRAFT_114871</name>
</gene>
<evidence type="ECO:0000313" key="3">
    <source>
        <dbReference type="Proteomes" id="UP000016931"/>
    </source>
</evidence>
<protein>
    <submittedName>
        <fullName evidence="2">Uncharacterized protein</fullName>
    </submittedName>
</protein>
<feature type="region of interest" description="Disordered" evidence="1">
    <location>
        <begin position="210"/>
        <end position="283"/>
    </location>
</feature>
<accession>M3B7E9</accession>
<feature type="compositionally biased region" description="Acidic residues" evidence="1">
    <location>
        <begin position="274"/>
        <end position="283"/>
    </location>
</feature>
<dbReference type="EMBL" id="KB456261">
    <property type="protein sequence ID" value="EMF15797.1"/>
    <property type="molecule type" value="Genomic_DNA"/>
</dbReference>
<proteinExistence type="predicted"/>
<dbReference type="HOGENOM" id="CLU_877629_0_0_1"/>
<sequence length="317" mass="35632">MPDKTARGTVLIAKDGRLCVLRDSEDDGLVFFQPTPRPGLVPLVDYNGVNRGTKVPGQTYDDLELLEGNAQMIGQAFWKWSNNIGQPERRARRGLIMDVLAMTFERHYGNLKPSPKFQFYAAELTNSNGRAIEVGGKDCQYPYRPPEHRLLHVGDELFKLAVEQYKSFEQVYSGLPTHPTAKAIEEMNRERQRLETTKPAAKVAAVSAKQALFNPSNEEDQDDEETLPASKLEEEAQPEAQACTPAQREGAGVAKIATTPVGAASSVVRSAEGKEDEDMDAEDINLEMRQVELEQRKIRLHQMRRALEKKKRRRKEG</sequence>
<organism evidence="2 3">
    <name type="scientific">Sphaerulina musiva (strain SO2202)</name>
    <name type="common">Poplar stem canker fungus</name>
    <name type="synonym">Septoria musiva</name>
    <dbReference type="NCBI Taxonomy" id="692275"/>
    <lineage>
        <taxon>Eukaryota</taxon>
        <taxon>Fungi</taxon>
        <taxon>Dikarya</taxon>
        <taxon>Ascomycota</taxon>
        <taxon>Pezizomycotina</taxon>
        <taxon>Dothideomycetes</taxon>
        <taxon>Dothideomycetidae</taxon>
        <taxon>Mycosphaerellales</taxon>
        <taxon>Mycosphaerellaceae</taxon>
        <taxon>Sphaerulina</taxon>
    </lineage>
</organism>